<reference evidence="1 2" key="1">
    <citation type="submission" date="2021-07" db="EMBL/GenBank/DDBJ databases">
        <authorList>
            <person name="So Y."/>
        </authorList>
    </citation>
    <scope>NUCLEOTIDE SEQUENCE [LARGE SCALE GENOMIC DNA]</scope>
    <source>
        <strain evidence="1 2">HJA6</strain>
    </source>
</reference>
<comment type="caution">
    <text evidence="1">The sequence shown here is derived from an EMBL/GenBank/DDBJ whole genome shotgun (WGS) entry which is preliminary data.</text>
</comment>
<gene>
    <name evidence="1" type="ORF">KPL78_08555</name>
</gene>
<dbReference type="RefSeq" id="WP_219762465.1">
    <property type="nucleotide sequence ID" value="NZ_JAHYBZ010000002.1"/>
</dbReference>
<keyword evidence="2" id="KW-1185">Reference proteome</keyword>
<sequence length="70" mass="7042">MIPLTTLPPRQPEAVDSVALIETAKGAELHLRAASGALMRLPLADADHLKGLAALAVMAGALGAMTSSPA</sequence>
<name>A0ABS7A805_9PROT</name>
<dbReference type="Proteomes" id="UP001196565">
    <property type="component" value="Unassembled WGS sequence"/>
</dbReference>
<organism evidence="1 2">
    <name type="scientific">Roseomonas alba</name>
    <dbReference type="NCBI Taxonomy" id="2846776"/>
    <lineage>
        <taxon>Bacteria</taxon>
        <taxon>Pseudomonadati</taxon>
        <taxon>Pseudomonadota</taxon>
        <taxon>Alphaproteobacteria</taxon>
        <taxon>Acetobacterales</taxon>
        <taxon>Roseomonadaceae</taxon>
        <taxon>Roseomonas</taxon>
    </lineage>
</organism>
<accession>A0ABS7A805</accession>
<protein>
    <submittedName>
        <fullName evidence="1">Uncharacterized protein</fullName>
    </submittedName>
</protein>
<dbReference type="EMBL" id="JAHYBZ010000002">
    <property type="protein sequence ID" value="MBW6397892.1"/>
    <property type="molecule type" value="Genomic_DNA"/>
</dbReference>
<evidence type="ECO:0000313" key="2">
    <source>
        <dbReference type="Proteomes" id="UP001196565"/>
    </source>
</evidence>
<proteinExistence type="predicted"/>
<evidence type="ECO:0000313" key="1">
    <source>
        <dbReference type="EMBL" id="MBW6397892.1"/>
    </source>
</evidence>